<feature type="region of interest" description="Disordered" evidence="2">
    <location>
        <begin position="282"/>
        <end position="369"/>
    </location>
</feature>
<dbReference type="EMBL" id="OIVN01004902">
    <property type="protein sequence ID" value="SPD19909.1"/>
    <property type="molecule type" value="Genomic_DNA"/>
</dbReference>
<keyword evidence="1" id="KW-0175">Coiled coil</keyword>
<protein>
    <submittedName>
        <fullName evidence="3">Uncharacterized protein</fullName>
    </submittedName>
</protein>
<feature type="compositionally biased region" description="Acidic residues" evidence="2">
    <location>
        <begin position="609"/>
        <end position="622"/>
    </location>
</feature>
<evidence type="ECO:0000256" key="1">
    <source>
        <dbReference type="SAM" id="Coils"/>
    </source>
</evidence>
<reference evidence="3" key="1">
    <citation type="submission" date="2018-02" db="EMBL/GenBank/DDBJ databases">
        <authorList>
            <person name="Cohen D.B."/>
            <person name="Kent A.D."/>
        </authorList>
    </citation>
    <scope>NUCLEOTIDE SEQUENCE</scope>
</reference>
<dbReference type="AlphaFoldDB" id="A0A2N9I7B5"/>
<gene>
    <name evidence="3" type="ORF">FSB_LOCUS47791</name>
</gene>
<organism evidence="3">
    <name type="scientific">Fagus sylvatica</name>
    <name type="common">Beechnut</name>
    <dbReference type="NCBI Taxonomy" id="28930"/>
    <lineage>
        <taxon>Eukaryota</taxon>
        <taxon>Viridiplantae</taxon>
        <taxon>Streptophyta</taxon>
        <taxon>Embryophyta</taxon>
        <taxon>Tracheophyta</taxon>
        <taxon>Spermatophyta</taxon>
        <taxon>Magnoliopsida</taxon>
        <taxon>eudicotyledons</taxon>
        <taxon>Gunneridae</taxon>
        <taxon>Pentapetalae</taxon>
        <taxon>rosids</taxon>
        <taxon>fabids</taxon>
        <taxon>Fagales</taxon>
        <taxon>Fagaceae</taxon>
        <taxon>Fagus</taxon>
    </lineage>
</organism>
<feature type="region of interest" description="Disordered" evidence="2">
    <location>
        <begin position="590"/>
        <end position="622"/>
    </location>
</feature>
<accession>A0A2N9I7B5</accession>
<evidence type="ECO:0000313" key="3">
    <source>
        <dbReference type="EMBL" id="SPD19909.1"/>
    </source>
</evidence>
<sequence>MAGAHRLASLVNSDESMESFRRRYLVPDDVRLRYYSIKNLPVLNDNEILISVMSIVEGGVRFPLHPLLLDFLRTVNACPDQLSVNVFRIVMGIVALNRLLRTDLRTKDILHVYSYVCPGPDSETSCSLKARKVDVKLVIALPSSNKGFDNDYLVVFGDWSAGEPRYRNSFGRPVPSRLNVPASAVNLEHIKKVLSSNIYVDRFGQPRAAPLLLGYQPLVGNFLEGPTVPRSQETPVEPTVLYMAQPAPDVQTVEDLDFIPTGAVSEMAPPVDVFEILAKSKAKGASSSRGRGKAKPPVPPRRSRRGAPETAAPEQQKGEEKSSSAPVSEHSEVPPIAEEVETKQVEDLVPRSKRARVASEQAAQTDASSSSAEVWAPKMAVAGDLVTTAHTVFETTDVEFSARVAQAITRASCLPGDSQIWEKMSSGRMFRHISRGLVMAAQGVHAVEARISGLHQSIKDKEAEHEKTLQDVMTTAADNYGKVEKQLHETINKMKDAKEKARIEAEQRAKAEAELDRLDAKVKLLESQCLHSIGEAKEEGKREGKAEGEQKVLDEVAEQLELVYNRSFRDGWKAALKEAGVSATSDLHLRERTPLPYSETDLRESDKEDAAEEVDEEEEDDVQVVGTVEANSVPTVPIPIDNPSAPVSLAPKDSVPILAEDTAASLDSAPISSAPPAEV</sequence>
<proteinExistence type="predicted"/>
<evidence type="ECO:0000256" key="2">
    <source>
        <dbReference type="SAM" id="MobiDB-lite"/>
    </source>
</evidence>
<feature type="compositionally biased region" description="Low complexity" evidence="2">
    <location>
        <begin position="358"/>
        <end position="369"/>
    </location>
</feature>
<feature type="coiled-coil region" evidence="1">
    <location>
        <begin position="480"/>
        <end position="528"/>
    </location>
</feature>
<feature type="compositionally biased region" description="Basic and acidic residues" evidence="2">
    <location>
        <begin position="340"/>
        <end position="350"/>
    </location>
</feature>
<name>A0A2N9I7B5_FAGSY</name>